<dbReference type="EMBL" id="OOIQ01000001">
    <property type="protein sequence ID" value="SPO42647.1"/>
    <property type="molecule type" value="Genomic_DNA"/>
</dbReference>
<keyword evidence="2" id="KW-0813">Transport</keyword>
<dbReference type="PANTHER" id="PTHR10663:SF333">
    <property type="entry name" value="PROTEIN MON2 HOMOLOG"/>
    <property type="match status" value="1"/>
</dbReference>
<dbReference type="GO" id="GO:0005794">
    <property type="term" value="C:Golgi apparatus"/>
    <property type="evidence" value="ECO:0007669"/>
    <property type="project" value="UniProtKB-ARBA"/>
</dbReference>
<dbReference type="SUPFAM" id="SSF48371">
    <property type="entry name" value="ARM repeat"/>
    <property type="match status" value="1"/>
</dbReference>
<dbReference type="InterPro" id="IPR016024">
    <property type="entry name" value="ARM-type_fold"/>
</dbReference>
<feature type="compositionally biased region" description="Low complexity" evidence="4">
    <location>
        <begin position="726"/>
        <end position="737"/>
    </location>
</feature>
<name>A0A5C3FG24_PSEA2</name>
<evidence type="ECO:0000259" key="6">
    <source>
        <dbReference type="Pfam" id="PF16206"/>
    </source>
</evidence>
<dbReference type="Pfam" id="PF16213">
    <property type="entry name" value="DCB"/>
    <property type="match status" value="1"/>
</dbReference>
<evidence type="ECO:0000259" key="7">
    <source>
        <dbReference type="Pfam" id="PF16213"/>
    </source>
</evidence>
<feature type="domain" description="Mon2/Sec7/BIG1-like HUS" evidence="5">
    <location>
        <begin position="217"/>
        <end position="386"/>
    </location>
</feature>
<keyword evidence="3" id="KW-0653">Protein transport</keyword>
<dbReference type="PANTHER" id="PTHR10663">
    <property type="entry name" value="GUANYL-NUCLEOTIDE EXCHANGE FACTOR"/>
    <property type="match status" value="1"/>
</dbReference>
<evidence type="ECO:0000313" key="9">
    <source>
        <dbReference type="Proteomes" id="UP000325008"/>
    </source>
</evidence>
<organism evidence="8 9">
    <name type="scientific">Pseudozyma antarctica</name>
    <name type="common">Yeast</name>
    <name type="synonym">Candida antarctica</name>
    <dbReference type="NCBI Taxonomy" id="84753"/>
    <lineage>
        <taxon>Eukaryota</taxon>
        <taxon>Fungi</taxon>
        <taxon>Dikarya</taxon>
        <taxon>Basidiomycota</taxon>
        <taxon>Ustilaginomycotina</taxon>
        <taxon>Ustilaginomycetes</taxon>
        <taxon>Ustilaginales</taxon>
        <taxon>Ustilaginaceae</taxon>
        <taxon>Moesziomyces</taxon>
    </lineage>
</organism>
<feature type="compositionally biased region" description="Low complexity" evidence="4">
    <location>
        <begin position="798"/>
        <end position="812"/>
    </location>
</feature>
<dbReference type="GO" id="GO:0015031">
    <property type="term" value="P:protein transport"/>
    <property type="evidence" value="ECO:0007669"/>
    <property type="project" value="UniProtKB-KW"/>
</dbReference>
<dbReference type="OrthoDB" id="294853at2759"/>
<dbReference type="Pfam" id="PF16206">
    <property type="entry name" value="Mon2_C"/>
    <property type="match status" value="1"/>
</dbReference>
<evidence type="ECO:0000256" key="4">
    <source>
        <dbReference type="SAM" id="MobiDB-lite"/>
    </source>
</evidence>
<feature type="domain" description="Mon2/Sec7/BIG1-like dimerisation and cyclophilin-binding" evidence="7">
    <location>
        <begin position="3"/>
        <end position="180"/>
    </location>
</feature>
<dbReference type="InterPro" id="IPR032817">
    <property type="entry name" value="Mon2_C"/>
</dbReference>
<evidence type="ECO:0000256" key="2">
    <source>
        <dbReference type="ARBA" id="ARBA00022448"/>
    </source>
</evidence>
<comment type="similarity">
    <text evidence="1">Belongs to the MON2 family.</text>
</comment>
<protein>
    <submittedName>
        <fullName evidence="8">Related to MON2 - peripheral membrane protein with a role in endocytosis and vacuole integrity</fullName>
    </submittedName>
</protein>
<feature type="domain" description="Mon2 C-terminal" evidence="6">
    <location>
        <begin position="1008"/>
        <end position="1232"/>
    </location>
</feature>
<evidence type="ECO:0000256" key="3">
    <source>
        <dbReference type="ARBA" id="ARBA00022927"/>
    </source>
</evidence>
<dbReference type="RefSeq" id="XP_014659417.1">
    <property type="nucleotide sequence ID" value="XM_014803931.1"/>
</dbReference>
<gene>
    <name evidence="8" type="ORF">PSANT_00330</name>
</gene>
<dbReference type="Pfam" id="PF12783">
    <property type="entry name" value="Sec7-like_HUS"/>
    <property type="match status" value="1"/>
</dbReference>
<accession>A0A5C3FG24</accession>
<feature type="region of interest" description="Disordered" evidence="4">
    <location>
        <begin position="706"/>
        <end position="737"/>
    </location>
</feature>
<evidence type="ECO:0000256" key="1">
    <source>
        <dbReference type="ARBA" id="ARBA00008144"/>
    </source>
</evidence>
<proteinExistence type="inferred from homology"/>
<evidence type="ECO:0000313" key="8">
    <source>
        <dbReference type="EMBL" id="SPO42647.1"/>
    </source>
</evidence>
<feature type="region of interest" description="Disordered" evidence="4">
    <location>
        <begin position="425"/>
        <end position="450"/>
    </location>
</feature>
<feature type="region of interest" description="Disordered" evidence="4">
    <location>
        <begin position="798"/>
        <end position="821"/>
    </location>
</feature>
<dbReference type="InterPro" id="IPR032629">
    <property type="entry name" value="DCB_dom"/>
</dbReference>
<comment type="caution">
    <text evidence="8">The sequence shown here is derived from an EMBL/GenBank/DDBJ whole genome shotgun (WGS) entry which is preliminary data.</text>
</comment>
<dbReference type="InterPro" id="IPR032691">
    <property type="entry name" value="Mon2/Sec7/BIG1-like_HUS"/>
</dbReference>
<reference evidence="8" key="1">
    <citation type="submission" date="2018-03" db="EMBL/GenBank/DDBJ databases">
        <authorList>
            <person name="Guldener U."/>
        </authorList>
    </citation>
    <scope>NUCLEOTIDE SEQUENCE [LARGE SCALE GENOMIC DNA]</scope>
    <source>
        <strain evidence="8">ATCC34888</strain>
    </source>
</reference>
<dbReference type="Proteomes" id="UP000325008">
    <property type="component" value="Unassembled WGS sequence"/>
</dbReference>
<evidence type="ECO:0000259" key="5">
    <source>
        <dbReference type="Pfam" id="PF12783"/>
    </source>
</evidence>
<keyword evidence="9" id="KW-1185">Reference proteome</keyword>
<sequence>MAQLLTSELTSLGVEARRKHPEIKQAADAALARIKAEPDAFLSSSRTLGGLPSDHLLLRPVLLSCETKLSKVISLAMALLQRILLQKLLPDDAIPTVISALNKLLTPSSKSDVDVQLKILQIASALLTTYPNIHNADLSDTLMLGFKLHEGSKVAVVSSTAAATLRQSVMAVFDKVKDEDAVLDGIKGGGEEAAASAPLAAMSADLPDGPVTLFPSSRDAYLVFSDLCSLANAEPASFLSLHALSKTFSLELIESVLSNHQRLFSSLGTTHGQHVSHPELLFLLRSKVCPLLIKSLSEPPAFPIHLRLMRLLFLLLRQFSSDLVLEVEILLSILLRTVNPSAHEVAAHGGSQPTLWQQVLALEVVRSLCSDVVFLRNLWLWYDSSDAAADGSDGSRGSAPVFAKLVDTLQSVLVQSEKVFAIEPTMQDTVGADEAPDSPRRSRVRPSTDRSFSGLYEAAAGVASAAMSQLTGSKGTESLSSASSPTVQIIDQLDKVEAPSVASAALPKTYMQLLALQSCHLLTQSMAAYALPLYSKFVNSRKSNAAPAPPAMHDADVDTLANAPERDGLRLTKAMLRCSALPLSDVLTRYLRIKCTDSIFEETLLAFRNLTNVTGALDLVQERDMLLTRAVTFAVPRWNASSPSAVLNAMASDSNLQAVSTRSLACLRAFLQVAHYLSGSLGAFWYPVLSGLCGAHALLSSRYPSVPVSDDGEEDDGDVSRSGRATLSTLTHSSMTSLDTRSGRSQLQLLNLADLQPDRLQAQIQNIFDNSAALEDKAFLDFISSLCRLSDDMMQQSTHAAGTSAAESEAGSPRASGFRGRASISKNESASAFYPISCLDSVTALNTKRLCSLPSEQGWELVASHLTKTLSSAALSPVWRSQASQAANKLAFGTMYEAAELSGRADKLRLQEQALRIISSAGILEGRRSSLVDLEVRTTSVENLNKVMETFGHSLTCGWELVFEVCSATCKSDKRSAEGVSETSPAAQRAQLALVKAGFSCLQLVCSDFLSALDLQQIQRCCSCLNDFGSQDFDVNVALTANGCLWGVTAEMAARAKAAAASAKDAKVDAEAQPLWLFMLQCLLSISQSTRSEVRNGAISNLFRVLQQYGDMLESTAWQEIVETVILPLIKLLRASASDLEVGTAEGLADQDRKAQLMGVQPSELKQWQESQCLALTQFGEVVRAYLASKLIHSPNFEGIWARLLELTLNTFVEGPADLSQAAIKCFTSILSAPVQDGEQIGEADREIGQRAWRQAWNNWVTIGRHIRGQESKVTDSSLSEDGKDKQVRFTQKNLLAYIQAFPPIYRVLEDHFDYKEVETLLASLKGCVSYAQSPDNMSDRSSLTTVQEAARATARSVAGVKDVPALILSDLSECICLAHAGGQAGGDQTKSGPTFVALSRTSITEAFGVFVSHEDDVAIYTGGAFESLISALVIPIKLKYDCPDSPGTGAAAGRKDETQPMWQLALLTFCRILSRCCPKLNVRARKGELEREVVERLWSKMIDGIEAAISADSSGAMQLPRDVRNRDERFGLFLLGTVETFVLPYLGESEVPDHLIDRIGRALTLGSKLYSFEEEAPLEGQGGRVDDVTEVVNERFGYWCLDLLFLGCSEGRGQSEAHRRLATGLLKHLVPRCEQVLCSYARDLQIRGAVPMPRVRQEEINHILLRYIELHLLPDTLQTETRARAWHSSERAHLFSAFRLLLALVSVSTASKVHASIGTSQLESVVADTEALAKTFTDAGLQLGVVGTTRDVLGAKSTKRDKADPSELAAEALALVADELEVEAV</sequence>